<accession>A0A5R8KFL9</accession>
<protein>
    <submittedName>
        <fullName evidence="1">Uncharacterized protein</fullName>
    </submittedName>
</protein>
<gene>
    <name evidence="1" type="ORF">FEM03_09135</name>
</gene>
<evidence type="ECO:0000313" key="1">
    <source>
        <dbReference type="EMBL" id="TLD71066.1"/>
    </source>
</evidence>
<keyword evidence="2" id="KW-1185">Reference proteome</keyword>
<proteinExistence type="predicted"/>
<dbReference type="OrthoDB" id="9820726at2"/>
<dbReference type="Proteomes" id="UP000306196">
    <property type="component" value="Unassembled WGS sequence"/>
</dbReference>
<dbReference type="RefSeq" id="WP_138085895.1">
    <property type="nucleotide sequence ID" value="NZ_VAUV01000006.1"/>
</dbReference>
<dbReference type="AlphaFoldDB" id="A0A5R8KFL9"/>
<comment type="caution">
    <text evidence="1">The sequence shown here is derived from an EMBL/GenBank/DDBJ whole genome shotgun (WGS) entry which is preliminary data.</text>
</comment>
<evidence type="ECO:0000313" key="2">
    <source>
        <dbReference type="Proteomes" id="UP000306196"/>
    </source>
</evidence>
<sequence>MKKLCLIFGGIVLVGTFAFAFFLWDYARIKSWGVDVESVEWLPTQASNITFISSDINRVAEFDIDQDSLLQWCDSIGKSLAAVAEDQTATIWRVNPFLDRFGVTKNGSFNHSSLVDEEFDRHSKRFTTGDKFFEDRWANGGGYVIGYDVSEGRGYYQFSHH</sequence>
<organism evidence="1 2">
    <name type="scientific">Phragmitibacter flavus</name>
    <dbReference type="NCBI Taxonomy" id="2576071"/>
    <lineage>
        <taxon>Bacteria</taxon>
        <taxon>Pseudomonadati</taxon>
        <taxon>Verrucomicrobiota</taxon>
        <taxon>Verrucomicrobiia</taxon>
        <taxon>Verrucomicrobiales</taxon>
        <taxon>Verrucomicrobiaceae</taxon>
        <taxon>Phragmitibacter</taxon>
    </lineage>
</organism>
<reference evidence="1 2" key="1">
    <citation type="submission" date="2019-05" db="EMBL/GenBank/DDBJ databases">
        <title>Verrucobacter flavum gen. nov., sp. nov. a new member of the family Verrucomicrobiaceae.</title>
        <authorList>
            <person name="Szuroczki S."/>
            <person name="Abbaszade G."/>
            <person name="Szabo A."/>
            <person name="Felfoldi T."/>
            <person name="Schumann P."/>
            <person name="Boka K."/>
            <person name="Keki Z."/>
            <person name="Toumi M."/>
            <person name="Toth E."/>
        </authorList>
    </citation>
    <scope>NUCLEOTIDE SEQUENCE [LARGE SCALE GENOMIC DNA]</scope>
    <source>
        <strain evidence="1 2">MG-N-17</strain>
    </source>
</reference>
<dbReference type="EMBL" id="VAUV01000006">
    <property type="protein sequence ID" value="TLD71066.1"/>
    <property type="molecule type" value="Genomic_DNA"/>
</dbReference>
<name>A0A5R8KFL9_9BACT</name>